<evidence type="ECO:0000256" key="7">
    <source>
        <dbReference type="ARBA" id="ARBA00023136"/>
    </source>
</evidence>
<evidence type="ECO:0000256" key="9">
    <source>
        <dbReference type="SAM" id="MobiDB-lite"/>
    </source>
</evidence>
<dbReference type="PANTHER" id="PTHR32093:SF131">
    <property type="entry name" value="LEUCINE-RICH REPEAT-CONTAINING N-TERMINAL PLANT-TYPE DOMAIN-CONTAINING PROTEIN"/>
    <property type="match status" value="1"/>
</dbReference>
<dbReference type="PRINTS" id="PR01217">
    <property type="entry name" value="PRICHEXTENSN"/>
</dbReference>
<evidence type="ECO:0000256" key="5">
    <source>
        <dbReference type="ARBA" id="ARBA00022729"/>
    </source>
</evidence>
<keyword evidence="5 10" id="KW-0732">Signal</keyword>
<evidence type="ECO:0000256" key="1">
    <source>
        <dbReference type="ARBA" id="ARBA00004370"/>
    </source>
</evidence>
<keyword evidence="12" id="KW-1185">Reference proteome</keyword>
<keyword evidence="3" id="KW-0964">Secreted</keyword>
<gene>
    <name evidence="11" type="ORF">OLC1_LOCUS13505</name>
</gene>
<feature type="region of interest" description="Disordered" evidence="9">
    <location>
        <begin position="36"/>
        <end position="114"/>
    </location>
</feature>
<keyword evidence="6" id="KW-0677">Repeat</keyword>
<dbReference type="Proteomes" id="UP001161247">
    <property type="component" value="Chromosome 4"/>
</dbReference>
<protein>
    <submittedName>
        <fullName evidence="11">OLC1v1003312C1</fullName>
    </submittedName>
</protein>
<dbReference type="InterPro" id="IPR001611">
    <property type="entry name" value="Leu-rich_rpt"/>
</dbReference>
<feature type="compositionally biased region" description="Pro residues" evidence="9">
    <location>
        <begin position="87"/>
        <end position="111"/>
    </location>
</feature>
<evidence type="ECO:0000256" key="4">
    <source>
        <dbReference type="ARBA" id="ARBA00022614"/>
    </source>
</evidence>
<keyword evidence="4" id="KW-0433">Leucine-rich repeat</keyword>
<evidence type="ECO:0000256" key="8">
    <source>
        <dbReference type="ARBA" id="ARBA00023180"/>
    </source>
</evidence>
<evidence type="ECO:0000313" key="12">
    <source>
        <dbReference type="Proteomes" id="UP001161247"/>
    </source>
</evidence>
<name>A0AAV1D9R8_OLDCO</name>
<dbReference type="Pfam" id="PF00560">
    <property type="entry name" value="LRR_1"/>
    <property type="match status" value="2"/>
</dbReference>
<dbReference type="EMBL" id="OX459121">
    <property type="protein sequence ID" value="CAI9104606.1"/>
    <property type="molecule type" value="Genomic_DNA"/>
</dbReference>
<dbReference type="GO" id="GO:0005576">
    <property type="term" value="C:extracellular region"/>
    <property type="evidence" value="ECO:0007669"/>
    <property type="project" value="UniProtKB-SubCell"/>
</dbReference>
<reference evidence="11" key="1">
    <citation type="submission" date="2023-03" db="EMBL/GenBank/DDBJ databases">
        <authorList>
            <person name="Julca I."/>
        </authorList>
    </citation>
    <scope>NUCLEOTIDE SEQUENCE</scope>
</reference>
<sequence>MAMTILSSYIPFLLLIHILLSFQTFPKNHHLTLALGDDSSPPAEAPLPPPVYRQIPPPPAQPPSSPPESEISPPPPSEPLSPGEYWVPPPPPPPPPSPPPPPPPPSPPPPSFESKRVELVFPVIQKLKKKIANDPKGITKTWVGPDICNKYKGFRCAVLPDLGVKGVSDVQFNGFNFEGPELTLDGFIDQLPDLSIFHANSNKFTGIIPKKITTFKYLFELDLSNNNFGGQFPYEVLGATKLTFLDLRFNKFSGVVPPQVFTLDLDVLFINNNNFRQTLPDNLFTLPALYLTLANNKLTGPIPCTIGKASKTLSEVLFLNNQLSGCLPSEIGLLKKLTVFDVSRNLLTGQIPYSFGCLTSMEILNLANNQFNGVVPDSICNLPNLKNFTLSYNFFTGVGPACLKLIKKGVLDVKKNCIPGISNQRSKQECDAFACKLKRCPNPQNYPLNWMPCRQSTRSSAMVRRNARELAATPSELPLSYKALHSH</sequence>
<dbReference type="FunFam" id="3.80.10.10:FF:000041">
    <property type="entry name" value="LRR receptor-like serine/threonine-protein kinase ERECTA"/>
    <property type="match status" value="1"/>
</dbReference>
<keyword evidence="7" id="KW-0472">Membrane</keyword>
<dbReference type="GO" id="GO:0016020">
    <property type="term" value="C:membrane"/>
    <property type="evidence" value="ECO:0007669"/>
    <property type="project" value="UniProtKB-SubCell"/>
</dbReference>
<feature type="compositionally biased region" description="Pro residues" evidence="9">
    <location>
        <begin position="43"/>
        <end position="79"/>
    </location>
</feature>
<dbReference type="Gene3D" id="3.80.10.10">
    <property type="entry name" value="Ribonuclease Inhibitor"/>
    <property type="match status" value="1"/>
</dbReference>
<dbReference type="SUPFAM" id="SSF52058">
    <property type="entry name" value="L domain-like"/>
    <property type="match status" value="1"/>
</dbReference>
<evidence type="ECO:0000313" key="11">
    <source>
        <dbReference type="EMBL" id="CAI9104606.1"/>
    </source>
</evidence>
<dbReference type="InterPro" id="IPR051582">
    <property type="entry name" value="LRR_extensin-like_regulator"/>
</dbReference>
<organism evidence="11 12">
    <name type="scientific">Oldenlandia corymbosa var. corymbosa</name>
    <dbReference type="NCBI Taxonomy" id="529605"/>
    <lineage>
        <taxon>Eukaryota</taxon>
        <taxon>Viridiplantae</taxon>
        <taxon>Streptophyta</taxon>
        <taxon>Embryophyta</taxon>
        <taxon>Tracheophyta</taxon>
        <taxon>Spermatophyta</taxon>
        <taxon>Magnoliopsida</taxon>
        <taxon>eudicotyledons</taxon>
        <taxon>Gunneridae</taxon>
        <taxon>Pentapetalae</taxon>
        <taxon>asterids</taxon>
        <taxon>lamiids</taxon>
        <taxon>Gentianales</taxon>
        <taxon>Rubiaceae</taxon>
        <taxon>Rubioideae</taxon>
        <taxon>Spermacoceae</taxon>
        <taxon>Hedyotis-Oldenlandia complex</taxon>
        <taxon>Oldenlandia</taxon>
    </lineage>
</organism>
<comment type="subcellular location">
    <subcellularLocation>
        <location evidence="1">Membrane</location>
    </subcellularLocation>
    <subcellularLocation>
        <location evidence="2">Secreted</location>
    </subcellularLocation>
</comment>
<feature type="chain" id="PRO_5043393150" evidence="10">
    <location>
        <begin position="22"/>
        <end position="487"/>
    </location>
</feature>
<dbReference type="Pfam" id="PF13855">
    <property type="entry name" value="LRR_8"/>
    <property type="match status" value="1"/>
</dbReference>
<dbReference type="PANTHER" id="PTHR32093">
    <property type="entry name" value="LEUCINE-RICH REPEAT EXTENSIN-LIKE PROTEIN 3-RELATED"/>
    <property type="match status" value="1"/>
</dbReference>
<evidence type="ECO:0000256" key="10">
    <source>
        <dbReference type="SAM" id="SignalP"/>
    </source>
</evidence>
<keyword evidence="8" id="KW-0325">Glycoprotein</keyword>
<dbReference type="AlphaFoldDB" id="A0AAV1D9R8"/>
<evidence type="ECO:0000256" key="2">
    <source>
        <dbReference type="ARBA" id="ARBA00004613"/>
    </source>
</evidence>
<evidence type="ECO:0000256" key="6">
    <source>
        <dbReference type="ARBA" id="ARBA00022737"/>
    </source>
</evidence>
<feature type="signal peptide" evidence="10">
    <location>
        <begin position="1"/>
        <end position="21"/>
    </location>
</feature>
<evidence type="ECO:0000256" key="3">
    <source>
        <dbReference type="ARBA" id="ARBA00022525"/>
    </source>
</evidence>
<dbReference type="InterPro" id="IPR032675">
    <property type="entry name" value="LRR_dom_sf"/>
</dbReference>
<accession>A0AAV1D9R8</accession>
<proteinExistence type="predicted"/>